<dbReference type="GO" id="GO:0003677">
    <property type="term" value="F:DNA binding"/>
    <property type="evidence" value="ECO:0007669"/>
    <property type="project" value="UniProtKB-KW"/>
</dbReference>
<feature type="region of interest" description="Disordered" evidence="3">
    <location>
        <begin position="389"/>
        <end position="410"/>
    </location>
</feature>
<dbReference type="CDD" id="cd01189">
    <property type="entry name" value="INT_ICEBs1_C_like"/>
    <property type="match status" value="1"/>
</dbReference>
<dbReference type="AlphaFoldDB" id="A0A846ZAY0"/>
<dbReference type="Pfam" id="PF00589">
    <property type="entry name" value="Phage_integrase"/>
    <property type="match status" value="1"/>
</dbReference>
<evidence type="ECO:0000256" key="1">
    <source>
        <dbReference type="ARBA" id="ARBA00023125"/>
    </source>
</evidence>
<feature type="domain" description="Tyr recombinase" evidence="4">
    <location>
        <begin position="332"/>
        <end position="567"/>
    </location>
</feature>
<evidence type="ECO:0000259" key="4">
    <source>
        <dbReference type="PROSITE" id="PS51898"/>
    </source>
</evidence>
<dbReference type="PANTHER" id="PTHR30349:SF91">
    <property type="entry name" value="INTA PROTEIN"/>
    <property type="match status" value="1"/>
</dbReference>
<dbReference type="PANTHER" id="PTHR30349">
    <property type="entry name" value="PHAGE INTEGRASE-RELATED"/>
    <property type="match status" value="1"/>
</dbReference>
<protein>
    <submittedName>
        <fullName evidence="5">Tyrosine-type recombinase/integrase</fullName>
    </submittedName>
</protein>
<keyword evidence="1" id="KW-0238">DNA-binding</keyword>
<keyword evidence="6" id="KW-1185">Reference proteome</keyword>
<evidence type="ECO:0000313" key="6">
    <source>
        <dbReference type="Proteomes" id="UP000579250"/>
    </source>
</evidence>
<dbReference type="Gene3D" id="1.10.443.10">
    <property type="entry name" value="Intergrase catalytic core"/>
    <property type="match status" value="1"/>
</dbReference>
<proteinExistence type="predicted"/>
<gene>
    <name evidence="5" type="ORF">HGB48_29855</name>
</gene>
<dbReference type="EMBL" id="JAAXPI010000065">
    <property type="protein sequence ID" value="NKZ07904.1"/>
    <property type="molecule type" value="Genomic_DNA"/>
</dbReference>
<evidence type="ECO:0000256" key="2">
    <source>
        <dbReference type="ARBA" id="ARBA00023172"/>
    </source>
</evidence>
<dbReference type="InterPro" id="IPR050090">
    <property type="entry name" value="Tyrosine_recombinase_XerCD"/>
</dbReference>
<dbReference type="SUPFAM" id="SSF56349">
    <property type="entry name" value="DNA breaking-rejoining enzymes"/>
    <property type="match status" value="1"/>
</dbReference>
<name>A0A846ZAY0_9ACTN</name>
<keyword evidence="2" id="KW-0233">DNA recombination</keyword>
<dbReference type="InterPro" id="IPR002104">
    <property type="entry name" value="Integrase_catalytic"/>
</dbReference>
<accession>A0A846ZAY0</accession>
<reference evidence="5 6" key="1">
    <citation type="submission" date="2020-04" db="EMBL/GenBank/DDBJ databases">
        <title>MicrobeNet Type strains.</title>
        <authorList>
            <person name="Nicholson A.C."/>
        </authorList>
    </citation>
    <scope>NUCLEOTIDE SEQUENCE [LARGE SCALE GENOMIC DNA]</scope>
    <source>
        <strain evidence="5 6">ATCC BAA-277</strain>
    </source>
</reference>
<dbReference type="Proteomes" id="UP000579250">
    <property type="component" value="Unassembled WGS sequence"/>
</dbReference>
<dbReference type="RefSeq" id="WP_157438546.1">
    <property type="nucleotide sequence ID" value="NZ_JAAXPI010000065.1"/>
</dbReference>
<dbReference type="Gene3D" id="1.10.150.130">
    <property type="match status" value="1"/>
</dbReference>
<dbReference type="PROSITE" id="PS51898">
    <property type="entry name" value="TYR_RECOMBINASE"/>
    <property type="match status" value="1"/>
</dbReference>
<dbReference type="GO" id="GO:0006310">
    <property type="term" value="P:DNA recombination"/>
    <property type="evidence" value="ECO:0007669"/>
    <property type="project" value="UniProtKB-KW"/>
</dbReference>
<evidence type="ECO:0000256" key="3">
    <source>
        <dbReference type="SAM" id="MobiDB-lite"/>
    </source>
</evidence>
<evidence type="ECO:0000313" key="5">
    <source>
        <dbReference type="EMBL" id="NKZ07904.1"/>
    </source>
</evidence>
<organism evidence="5 6">
    <name type="scientific">Actinomadura latina</name>
    <dbReference type="NCBI Taxonomy" id="163603"/>
    <lineage>
        <taxon>Bacteria</taxon>
        <taxon>Bacillati</taxon>
        <taxon>Actinomycetota</taxon>
        <taxon>Actinomycetes</taxon>
        <taxon>Streptosporangiales</taxon>
        <taxon>Thermomonosporaceae</taxon>
        <taxon>Actinomadura</taxon>
    </lineage>
</organism>
<dbReference type="InterPro" id="IPR013762">
    <property type="entry name" value="Integrase-like_cat_sf"/>
</dbReference>
<sequence>MPRDLPSPPAREAIEGLAARQEAFCEAPYTRLKLTEIDEELGVNRVVSDWETASRIEQLPQSRCAAPATTERTVPEGGDMRGTTYKRCGCRNLETGEKYPAGKCPKLVNRDHGAWWARYDAPAGSSGRRRQPTVGPFKTKKAAQQALTEELAKFEIHGRQLDRSLKTGAYLETIWLPAKKESLSASTFADYTEIVQLYLVPGLGHLKLVDLRDKHVIALYEAIMQINRPLPEGAKPSEMLRRLLEVRAYSTRQLKVGEAPRRKQTKPISPTRVRKIHAVLLSALNWAVKSKRLRENPIAHVETPRVRGRRAKPLVWTTERVQRWQETGKVPGPVMVWTPAQTGAFLDFIADERLYALFHLVAFRGLRRAEVAGLAWADTDLQGTGTLTVRETRPGSESQADEYDDTKSEAGERTVALDEATISVLLDWRVVQERERSAAGPEVWVDSGRVFTREDGAGLRPQWISTRFEDLIKKYGLVQDKHSIEGWPINRIARHHRISVRTVQVATGGEPLPPIRFHDLRHGAATLALLGNVNMKVISETLGHARHSFTADTYTSVLPEVSRAAAEAVAAVVPRRPQPRPSDATNVISFADRRNRRGQHAG</sequence>
<dbReference type="InterPro" id="IPR010998">
    <property type="entry name" value="Integrase_recombinase_N"/>
</dbReference>
<dbReference type="GO" id="GO:0015074">
    <property type="term" value="P:DNA integration"/>
    <property type="evidence" value="ECO:0007669"/>
    <property type="project" value="UniProtKB-KW"/>
</dbReference>
<dbReference type="InterPro" id="IPR011010">
    <property type="entry name" value="DNA_brk_join_enz"/>
</dbReference>
<comment type="caution">
    <text evidence="5">The sequence shown here is derived from an EMBL/GenBank/DDBJ whole genome shotgun (WGS) entry which is preliminary data.</text>
</comment>
<feature type="region of interest" description="Disordered" evidence="3">
    <location>
        <begin position="575"/>
        <end position="602"/>
    </location>
</feature>